<protein>
    <recommendedName>
        <fullName evidence="3">Chemotaxis protein CheA</fullName>
        <ecNumber evidence="2">2.7.13.3</ecNumber>
    </recommendedName>
</protein>
<dbReference type="InterPro" id="IPR037006">
    <property type="entry name" value="CheA-like_homodim_sf"/>
</dbReference>
<evidence type="ECO:0000256" key="7">
    <source>
        <dbReference type="ARBA" id="ARBA00022741"/>
    </source>
</evidence>
<dbReference type="GO" id="GO:0005524">
    <property type="term" value="F:ATP binding"/>
    <property type="evidence" value="ECO:0007669"/>
    <property type="project" value="UniProtKB-KW"/>
</dbReference>
<dbReference type="PROSITE" id="PS50109">
    <property type="entry name" value="HIS_KIN"/>
    <property type="match status" value="1"/>
</dbReference>
<dbReference type="GO" id="GO:0005737">
    <property type="term" value="C:cytoplasm"/>
    <property type="evidence" value="ECO:0007669"/>
    <property type="project" value="InterPro"/>
</dbReference>
<keyword evidence="6" id="KW-0808">Transferase</keyword>
<dbReference type="Proteomes" id="UP000450676">
    <property type="component" value="Unassembled WGS sequence"/>
</dbReference>
<organism evidence="16 17">
    <name type="scientific">Pseudoduganella aquatica</name>
    <dbReference type="NCBI Taxonomy" id="2660641"/>
    <lineage>
        <taxon>Bacteria</taxon>
        <taxon>Pseudomonadati</taxon>
        <taxon>Pseudomonadota</taxon>
        <taxon>Betaproteobacteria</taxon>
        <taxon>Burkholderiales</taxon>
        <taxon>Oxalobacteraceae</taxon>
        <taxon>Telluria group</taxon>
        <taxon>Pseudoduganella</taxon>
    </lineage>
</organism>
<dbReference type="SMART" id="SM00387">
    <property type="entry name" value="HATPase_c"/>
    <property type="match status" value="1"/>
</dbReference>
<dbReference type="SMART" id="SM00260">
    <property type="entry name" value="CheW"/>
    <property type="match status" value="1"/>
</dbReference>
<dbReference type="RefSeq" id="WP_161072413.1">
    <property type="nucleotide sequence ID" value="NZ_CP086370.1"/>
</dbReference>
<dbReference type="InterPro" id="IPR051315">
    <property type="entry name" value="Bact_Chemotaxis_CheA"/>
</dbReference>
<evidence type="ECO:0000256" key="2">
    <source>
        <dbReference type="ARBA" id="ARBA00012438"/>
    </source>
</evidence>
<proteinExistence type="predicted"/>
<dbReference type="SUPFAM" id="SSF47226">
    <property type="entry name" value="Histidine-containing phosphotransfer domain, HPT domain"/>
    <property type="match status" value="1"/>
</dbReference>
<dbReference type="PANTHER" id="PTHR43395:SF10">
    <property type="entry name" value="CHEMOTAXIS PROTEIN CHEA"/>
    <property type="match status" value="1"/>
</dbReference>
<dbReference type="FunFam" id="3.30.565.10:FF:000016">
    <property type="entry name" value="Chemotaxis protein CheA, putative"/>
    <property type="match status" value="1"/>
</dbReference>
<dbReference type="Gene3D" id="1.10.287.560">
    <property type="entry name" value="Histidine kinase CheA-like, homodimeric domain"/>
    <property type="match status" value="1"/>
</dbReference>
<dbReference type="InterPro" id="IPR003594">
    <property type="entry name" value="HATPase_dom"/>
</dbReference>
<comment type="catalytic activity">
    <reaction evidence="1">
        <text>ATP + protein L-histidine = ADP + protein N-phospho-L-histidine.</text>
        <dbReference type="EC" id="2.7.13.3"/>
    </reaction>
</comment>
<dbReference type="AlphaFoldDB" id="A0A7X4HB99"/>
<dbReference type="Gene3D" id="2.30.30.40">
    <property type="entry name" value="SH3 Domains"/>
    <property type="match status" value="1"/>
</dbReference>
<dbReference type="SMART" id="SM00073">
    <property type="entry name" value="HPT"/>
    <property type="match status" value="1"/>
</dbReference>
<evidence type="ECO:0000313" key="17">
    <source>
        <dbReference type="Proteomes" id="UP000450676"/>
    </source>
</evidence>
<keyword evidence="8" id="KW-0418">Kinase</keyword>
<keyword evidence="5 12" id="KW-0597">Phosphoprotein</keyword>
<evidence type="ECO:0000256" key="3">
    <source>
        <dbReference type="ARBA" id="ARBA00021495"/>
    </source>
</evidence>
<dbReference type="PROSITE" id="PS50851">
    <property type="entry name" value="CHEW"/>
    <property type="match status" value="1"/>
</dbReference>
<dbReference type="GO" id="GO:0000155">
    <property type="term" value="F:phosphorelay sensor kinase activity"/>
    <property type="evidence" value="ECO:0007669"/>
    <property type="project" value="InterPro"/>
</dbReference>
<evidence type="ECO:0000259" key="13">
    <source>
        <dbReference type="PROSITE" id="PS50109"/>
    </source>
</evidence>
<accession>A0A7X4HB99</accession>
<dbReference type="EC" id="2.7.13.3" evidence="2"/>
<evidence type="ECO:0000256" key="6">
    <source>
        <dbReference type="ARBA" id="ARBA00022679"/>
    </source>
</evidence>
<gene>
    <name evidence="16" type="ORF">GTP77_12110</name>
</gene>
<evidence type="ECO:0000256" key="5">
    <source>
        <dbReference type="ARBA" id="ARBA00022553"/>
    </source>
</evidence>
<keyword evidence="4" id="KW-0145">Chemotaxis</keyword>
<feature type="domain" description="CheW-like" evidence="14">
    <location>
        <begin position="588"/>
        <end position="725"/>
    </location>
</feature>
<dbReference type="CDD" id="cd00088">
    <property type="entry name" value="HPT"/>
    <property type="match status" value="1"/>
</dbReference>
<feature type="domain" description="HPt" evidence="15">
    <location>
        <begin position="1"/>
        <end position="103"/>
    </location>
</feature>
<comment type="function">
    <text evidence="11">Involved in the transmission of sensory signals from the chemoreceptors to the flagellar motors. CheA is autophosphorylated; it can transfer its phosphate group to either CheB or CheY.</text>
</comment>
<dbReference type="InterPro" id="IPR004358">
    <property type="entry name" value="Sig_transdc_His_kin-like_C"/>
</dbReference>
<keyword evidence="7" id="KW-0547">Nucleotide-binding</keyword>
<dbReference type="Gene3D" id="1.20.120.160">
    <property type="entry name" value="HPT domain"/>
    <property type="match status" value="1"/>
</dbReference>
<dbReference type="PRINTS" id="PR00344">
    <property type="entry name" value="BCTRLSENSOR"/>
</dbReference>
<feature type="modified residue" description="Phosphohistidine" evidence="12">
    <location>
        <position position="46"/>
    </location>
</feature>
<evidence type="ECO:0000256" key="8">
    <source>
        <dbReference type="ARBA" id="ARBA00022777"/>
    </source>
</evidence>
<feature type="domain" description="Histidine kinase" evidence="13">
    <location>
        <begin position="389"/>
        <end position="596"/>
    </location>
</feature>
<dbReference type="EMBL" id="WWCU01000011">
    <property type="protein sequence ID" value="MYN08076.1"/>
    <property type="molecule type" value="Genomic_DNA"/>
</dbReference>
<dbReference type="InterPro" id="IPR036097">
    <property type="entry name" value="HisK_dim/P_sf"/>
</dbReference>
<evidence type="ECO:0000256" key="11">
    <source>
        <dbReference type="ARBA" id="ARBA00035100"/>
    </source>
</evidence>
<evidence type="ECO:0000256" key="1">
    <source>
        <dbReference type="ARBA" id="ARBA00000085"/>
    </source>
</evidence>
<dbReference type="Pfam" id="PF01627">
    <property type="entry name" value="Hpt"/>
    <property type="match status" value="1"/>
</dbReference>
<keyword evidence="9" id="KW-0067">ATP-binding</keyword>
<dbReference type="SUPFAM" id="SSF55874">
    <property type="entry name" value="ATPase domain of HSP90 chaperone/DNA topoisomerase II/histidine kinase"/>
    <property type="match status" value="1"/>
</dbReference>
<dbReference type="InterPro" id="IPR004105">
    <property type="entry name" value="CheA-like_dim"/>
</dbReference>
<comment type="caution">
    <text evidence="16">The sequence shown here is derived from an EMBL/GenBank/DDBJ whole genome shotgun (WGS) entry which is preliminary data.</text>
</comment>
<dbReference type="PANTHER" id="PTHR43395">
    <property type="entry name" value="SENSOR HISTIDINE KINASE CHEA"/>
    <property type="match status" value="1"/>
</dbReference>
<evidence type="ECO:0000259" key="14">
    <source>
        <dbReference type="PROSITE" id="PS50851"/>
    </source>
</evidence>
<evidence type="ECO:0000256" key="9">
    <source>
        <dbReference type="ARBA" id="ARBA00022840"/>
    </source>
</evidence>
<dbReference type="InterPro" id="IPR005467">
    <property type="entry name" value="His_kinase_dom"/>
</dbReference>
<dbReference type="CDD" id="cd00731">
    <property type="entry name" value="CheA_reg"/>
    <property type="match status" value="1"/>
</dbReference>
<dbReference type="SUPFAM" id="SSF47384">
    <property type="entry name" value="Homodimeric domain of signal transducing histidine kinase"/>
    <property type="match status" value="1"/>
</dbReference>
<evidence type="ECO:0000259" key="15">
    <source>
        <dbReference type="PROSITE" id="PS50894"/>
    </source>
</evidence>
<dbReference type="SMART" id="SM01231">
    <property type="entry name" value="H-kinase_dim"/>
    <property type="match status" value="1"/>
</dbReference>
<dbReference type="GO" id="GO:0006935">
    <property type="term" value="P:chemotaxis"/>
    <property type="evidence" value="ECO:0007669"/>
    <property type="project" value="UniProtKB-KW"/>
</dbReference>
<evidence type="ECO:0000256" key="10">
    <source>
        <dbReference type="ARBA" id="ARBA00023012"/>
    </source>
</evidence>
<dbReference type="Pfam" id="PF02895">
    <property type="entry name" value="H-kinase_dim"/>
    <property type="match status" value="1"/>
</dbReference>
<evidence type="ECO:0000256" key="4">
    <source>
        <dbReference type="ARBA" id="ARBA00022500"/>
    </source>
</evidence>
<reference evidence="16 17" key="1">
    <citation type="submission" date="2019-12" db="EMBL/GenBank/DDBJ databases">
        <title>Novel species isolated from a subtropical stream in China.</title>
        <authorList>
            <person name="Lu H."/>
        </authorList>
    </citation>
    <scope>NUCLEOTIDE SEQUENCE [LARGE SCALE GENOMIC DNA]</scope>
    <source>
        <strain evidence="16 17">FT127W</strain>
    </source>
</reference>
<name>A0A7X4HB99_9BURK</name>
<dbReference type="CDD" id="cd16916">
    <property type="entry name" value="HATPase_CheA-like"/>
    <property type="match status" value="1"/>
</dbReference>
<dbReference type="Pfam" id="PF02518">
    <property type="entry name" value="HATPase_c"/>
    <property type="match status" value="1"/>
</dbReference>
<keyword evidence="17" id="KW-1185">Reference proteome</keyword>
<dbReference type="InterPro" id="IPR008207">
    <property type="entry name" value="Sig_transdc_His_kin_Hpt_dom"/>
</dbReference>
<dbReference type="InterPro" id="IPR036061">
    <property type="entry name" value="CheW-like_dom_sf"/>
</dbReference>
<evidence type="ECO:0000313" key="16">
    <source>
        <dbReference type="EMBL" id="MYN08076.1"/>
    </source>
</evidence>
<dbReference type="PROSITE" id="PS50894">
    <property type="entry name" value="HPT"/>
    <property type="match status" value="1"/>
</dbReference>
<dbReference type="SUPFAM" id="SSF50341">
    <property type="entry name" value="CheW-like"/>
    <property type="match status" value="1"/>
</dbReference>
<dbReference type="Gene3D" id="3.30.565.10">
    <property type="entry name" value="Histidine kinase-like ATPase, C-terminal domain"/>
    <property type="match status" value="1"/>
</dbReference>
<dbReference type="Pfam" id="PF01584">
    <property type="entry name" value="CheW"/>
    <property type="match status" value="1"/>
</dbReference>
<evidence type="ECO:0000256" key="12">
    <source>
        <dbReference type="PROSITE-ProRule" id="PRU00110"/>
    </source>
</evidence>
<dbReference type="InterPro" id="IPR002545">
    <property type="entry name" value="CheW-lke_dom"/>
</dbReference>
<dbReference type="InterPro" id="IPR036890">
    <property type="entry name" value="HATPase_C_sf"/>
</dbReference>
<sequence length="746" mass="79701">MNLDDALQTFIAESRELLEDMENALLSLGRHGDKLEAVNAIFRAAHTIKGSAGLFSLDHIVAFTHVLESVLDEVRAGAVETDSRLVSLLLSCCDHIGSMTDAVEAGQTSADAATLERGAPLLRQLSAYLGAEQAHTVSGGGAVAVSAETDSVERMAGSGADGDHWHISLRFGPDVLRNGMDPMSFLRYLNQIGRITAIATLPDAMPENEQMDPEACYLGFEIAFDSAADKATIEAVFEFVQDDCTLRIVPPRSRIEEYVQLIRELPERAGRLGEILVRCGSVTARELSVALDQQLDAANWSPGGNGSAQAASAPLGAILVGQGTVEPEVVAAALNKQKQGQAAEQKPAEARTVRVDADKLDHLINLVGELIIAGASANLIARRVRNSELQESTSRLSTLVEEVRDSALQLRMVKIGATFNRFQRVVHDVSRELGKDIGLVVNGEDAELDKTVVEKIGDPLMHLVRNAIDHGIEPAEQRRAAGKPARGTVKLNAFHDSGSIVIEVSDDGGGLKKERIFAKAVERGLVEADRKMSDSEIYALIFEPGFSTAEQVTNLSGRGVGMDVVKRNINALRGSVGIDSTEGRGTIVTVRLPLTLAIIDGFLVGLGKSTYVIPLDTIEECIEFAAEPGQDYANLRGQVLPFVRLRELFGAQGTAGRRESIVVIKHAGQRAGLVVDTLLGEFQTVIKPLSPVFSGVRCISGSTILGSGEVALILDVAALLQQAGGGHAPLQSQSQSHLHQIQQHAA</sequence>
<dbReference type="InterPro" id="IPR036641">
    <property type="entry name" value="HPT_dom_sf"/>
</dbReference>
<keyword evidence="10" id="KW-0902">Two-component regulatory system</keyword>